<evidence type="ECO:0000256" key="2">
    <source>
        <dbReference type="ARBA" id="ARBA00004533"/>
    </source>
</evidence>
<evidence type="ECO:0000313" key="11">
    <source>
        <dbReference type="EMBL" id="KJY67733.1"/>
    </source>
</evidence>
<dbReference type="SUPFAM" id="SSF55785">
    <property type="entry name" value="PYP-like sensor domain (PAS domain)"/>
    <property type="match status" value="1"/>
</dbReference>
<evidence type="ECO:0000256" key="7">
    <source>
        <dbReference type="ARBA" id="ARBA00022777"/>
    </source>
</evidence>
<dbReference type="PROSITE" id="PS50112">
    <property type="entry name" value="PAS"/>
    <property type="match status" value="1"/>
</dbReference>
<dbReference type="GO" id="GO:0043709">
    <property type="term" value="P:cell adhesion involved in single-species biofilm formation"/>
    <property type="evidence" value="ECO:0007669"/>
    <property type="project" value="TreeGrafter"/>
</dbReference>
<dbReference type="InterPro" id="IPR000014">
    <property type="entry name" value="PAS"/>
</dbReference>
<dbReference type="Pfam" id="PF21623">
    <property type="entry name" value="HK_sensor_dom_bact"/>
    <property type="match status" value="1"/>
</dbReference>
<dbReference type="SUPFAM" id="SSF103190">
    <property type="entry name" value="Sensory domain-like"/>
    <property type="match status" value="2"/>
</dbReference>
<dbReference type="InterPro" id="IPR043128">
    <property type="entry name" value="Rev_trsase/Diguanyl_cyclase"/>
</dbReference>
<comment type="caution">
    <text evidence="11">The sequence shown here is derived from an EMBL/GenBank/DDBJ whole genome shotgun (WGS) entry which is preliminary data.</text>
</comment>
<evidence type="ECO:0000256" key="3">
    <source>
        <dbReference type="ARBA" id="ARBA00012528"/>
    </source>
</evidence>
<proteinExistence type="predicted"/>
<comment type="subcellular location">
    <subcellularLocation>
        <location evidence="2">Cell inner membrane</location>
    </subcellularLocation>
</comment>
<dbReference type="EC" id="2.7.7.65" evidence="3"/>
<keyword evidence="4" id="KW-0597">Phosphoprotein</keyword>
<comment type="catalytic activity">
    <reaction evidence="10">
        <text>2 GTP = 3',3'-c-di-GMP + 2 diphosphate</text>
        <dbReference type="Rhea" id="RHEA:24898"/>
        <dbReference type="ChEBI" id="CHEBI:33019"/>
        <dbReference type="ChEBI" id="CHEBI:37565"/>
        <dbReference type="ChEBI" id="CHEBI:58805"/>
        <dbReference type="EC" id="2.7.7.65"/>
    </reaction>
</comment>
<dbReference type="InterPro" id="IPR000160">
    <property type="entry name" value="GGDEF_dom"/>
</dbReference>
<evidence type="ECO:0000256" key="1">
    <source>
        <dbReference type="ARBA" id="ARBA00001946"/>
    </source>
</evidence>
<dbReference type="GO" id="GO:0016301">
    <property type="term" value="F:kinase activity"/>
    <property type="evidence" value="ECO:0007669"/>
    <property type="project" value="UniProtKB-KW"/>
</dbReference>
<dbReference type="Gene3D" id="3.30.70.270">
    <property type="match status" value="1"/>
</dbReference>
<dbReference type="InterPro" id="IPR001610">
    <property type="entry name" value="PAC"/>
</dbReference>
<dbReference type="EMBL" id="JXXR01000026">
    <property type="protein sequence ID" value="KJY67733.1"/>
    <property type="molecule type" value="Genomic_DNA"/>
</dbReference>
<keyword evidence="5" id="KW-0808">Transferase</keyword>
<dbReference type="PROSITE" id="PS50887">
    <property type="entry name" value="GGDEF"/>
    <property type="match status" value="1"/>
</dbReference>
<dbReference type="InterPro" id="IPR048760">
    <property type="entry name" value="VP0354-like_sensor_dom"/>
</dbReference>
<accession>A0A837G3K1</accession>
<evidence type="ECO:0000256" key="9">
    <source>
        <dbReference type="ARBA" id="ARBA00023012"/>
    </source>
</evidence>
<gene>
    <name evidence="11" type="ORF">TW71_21790</name>
</gene>
<dbReference type="SUPFAM" id="SSF55073">
    <property type="entry name" value="Nucleotide cyclase"/>
    <property type="match status" value="1"/>
</dbReference>
<dbReference type="GO" id="GO:0005886">
    <property type="term" value="C:plasma membrane"/>
    <property type="evidence" value="ECO:0007669"/>
    <property type="project" value="UniProtKB-SubCell"/>
</dbReference>
<keyword evidence="7" id="KW-0418">Kinase</keyword>
<dbReference type="PANTHER" id="PTHR45138">
    <property type="entry name" value="REGULATORY COMPONENTS OF SENSORY TRANSDUCTION SYSTEM"/>
    <property type="match status" value="1"/>
</dbReference>
<evidence type="ECO:0000256" key="8">
    <source>
        <dbReference type="ARBA" id="ARBA00022840"/>
    </source>
</evidence>
<evidence type="ECO:0000256" key="5">
    <source>
        <dbReference type="ARBA" id="ARBA00022679"/>
    </source>
</evidence>
<dbReference type="AlphaFoldDB" id="A0A837G3K1"/>
<evidence type="ECO:0000256" key="6">
    <source>
        <dbReference type="ARBA" id="ARBA00022741"/>
    </source>
</evidence>
<dbReference type="SMART" id="SM00086">
    <property type="entry name" value="PAC"/>
    <property type="match status" value="1"/>
</dbReference>
<dbReference type="InterPro" id="IPR029787">
    <property type="entry name" value="Nucleotide_cyclase"/>
</dbReference>
<dbReference type="CDD" id="cd01949">
    <property type="entry name" value="GGDEF"/>
    <property type="match status" value="1"/>
</dbReference>
<name>A0A837G3K1_9VIBR</name>
<evidence type="ECO:0000256" key="4">
    <source>
        <dbReference type="ARBA" id="ARBA00022553"/>
    </source>
</evidence>
<evidence type="ECO:0000256" key="10">
    <source>
        <dbReference type="ARBA" id="ARBA00034247"/>
    </source>
</evidence>
<dbReference type="InterPro" id="IPR035965">
    <property type="entry name" value="PAS-like_dom_sf"/>
</dbReference>
<dbReference type="Pfam" id="PF00990">
    <property type="entry name" value="GGDEF"/>
    <property type="match status" value="1"/>
</dbReference>
<dbReference type="SMART" id="SM00267">
    <property type="entry name" value="GGDEF"/>
    <property type="match status" value="1"/>
</dbReference>
<dbReference type="NCBIfam" id="TIGR00254">
    <property type="entry name" value="GGDEF"/>
    <property type="match status" value="1"/>
</dbReference>
<dbReference type="InterPro" id="IPR050469">
    <property type="entry name" value="Diguanylate_Cyclase"/>
</dbReference>
<dbReference type="NCBIfam" id="TIGR00229">
    <property type="entry name" value="sensory_box"/>
    <property type="match status" value="1"/>
</dbReference>
<reference evidence="11" key="1">
    <citation type="journal article" date="2015" name="BMC Genomics">
        <title>Genome mining reveals unlocked bioactive potential of marine Gram-negative bacteria.</title>
        <authorList>
            <person name="Machado H."/>
            <person name="Sonnenschein E.C."/>
            <person name="Melchiorsen J."/>
            <person name="Gram L."/>
        </authorList>
    </citation>
    <scope>NUCLEOTIDE SEQUENCE</scope>
    <source>
        <strain evidence="11">S2052</strain>
    </source>
</reference>
<keyword evidence="6" id="KW-0547">Nucleotide-binding</keyword>
<dbReference type="RefSeq" id="WP_045987308.1">
    <property type="nucleotide sequence ID" value="NZ_CP063052.1"/>
</dbReference>
<keyword evidence="8" id="KW-0067">ATP-binding</keyword>
<comment type="cofactor">
    <cofactor evidence="1">
        <name>Mg(2+)</name>
        <dbReference type="ChEBI" id="CHEBI:18420"/>
    </cofactor>
</comment>
<dbReference type="GO" id="GO:0052621">
    <property type="term" value="F:diguanylate cyclase activity"/>
    <property type="evidence" value="ECO:0007669"/>
    <property type="project" value="UniProtKB-EC"/>
</dbReference>
<dbReference type="PROSITE" id="PS50113">
    <property type="entry name" value="PAC"/>
    <property type="match status" value="1"/>
</dbReference>
<sequence>MFKINSRILLQFMLVFITLAFVPTLYFANELSKVEEDARQQVDRLTQTKLEYARSELKSHSSKILKSVKFLSSNGIFHRAVLEPNDMNHGALQDFWLLVARTQGYFSQLRYLDIHGQELVRINHGQRASVVVPEEFLQNKFHRDYFKFAQNLPANTVGTFGIDLERENNQIAQPLTPSLRVIVPIDIHSERRGYFIANLDFDYLYQRLAYNKVNDDLPDVFNSDGYYVMAKNMTNIMGHIAKENSEFKLSKLYPKLWRQLQFNEHGTLFEQGKWLSYVKAELNTLDRPLHFILVAEVSQYDAAQLYLERKTELSIQAASVYMIILLIAFSFVTWNYNHTKNSMESQIARAAMNGMSAMLITDRQNRIIKTNEEFTRVSGYTFEEVKGKQPSFFAANKHEQEFYINMWKILEKEGLWEGEVVNKRRDGSHITEILRIQTVTDNNGVIQFYVASFVDISHRKELENRLREMSEKDSMTGLWNRRKFDQEMAAQCAKSKRYSHAEPTCFAIVDIDHFKRVNDRLGHDEGDKIIKFVGTVLSDHLRETDFIARIGGEEFAIIMPHTRIQEAEIVTNRLRTSVSLQHDEQITVSVGVTDMDGSVENTYKRADVALYESKSLGRNCVSILDSEEMGTVA</sequence>
<protein>
    <recommendedName>
        <fullName evidence="3">diguanylate cyclase</fullName>
        <ecNumber evidence="3">2.7.7.65</ecNumber>
    </recommendedName>
</protein>
<dbReference type="GO" id="GO:0005524">
    <property type="term" value="F:ATP binding"/>
    <property type="evidence" value="ECO:0007669"/>
    <property type="project" value="UniProtKB-KW"/>
</dbReference>
<dbReference type="Pfam" id="PF13426">
    <property type="entry name" value="PAS_9"/>
    <property type="match status" value="1"/>
</dbReference>
<dbReference type="InterPro" id="IPR000700">
    <property type="entry name" value="PAS-assoc_C"/>
</dbReference>
<dbReference type="InterPro" id="IPR029151">
    <property type="entry name" value="Sensor-like_sf"/>
</dbReference>
<dbReference type="GO" id="GO:1902201">
    <property type="term" value="P:negative regulation of bacterial-type flagellum-dependent cell motility"/>
    <property type="evidence" value="ECO:0007669"/>
    <property type="project" value="TreeGrafter"/>
</dbReference>
<dbReference type="PANTHER" id="PTHR45138:SF9">
    <property type="entry name" value="DIGUANYLATE CYCLASE DGCM-RELATED"/>
    <property type="match status" value="1"/>
</dbReference>
<dbReference type="Gene3D" id="3.30.450.20">
    <property type="entry name" value="PAS domain"/>
    <property type="match status" value="3"/>
</dbReference>
<dbReference type="CDD" id="cd00130">
    <property type="entry name" value="PAS"/>
    <property type="match status" value="1"/>
</dbReference>
<organism evidence="11">
    <name type="scientific">Vibrio coralliilyticus</name>
    <dbReference type="NCBI Taxonomy" id="190893"/>
    <lineage>
        <taxon>Bacteria</taxon>
        <taxon>Pseudomonadati</taxon>
        <taxon>Pseudomonadota</taxon>
        <taxon>Gammaproteobacteria</taxon>
        <taxon>Vibrionales</taxon>
        <taxon>Vibrionaceae</taxon>
        <taxon>Vibrio</taxon>
    </lineage>
</organism>
<dbReference type="GO" id="GO:0000160">
    <property type="term" value="P:phosphorelay signal transduction system"/>
    <property type="evidence" value="ECO:0007669"/>
    <property type="project" value="UniProtKB-KW"/>
</dbReference>
<dbReference type="FunFam" id="3.30.70.270:FF:000001">
    <property type="entry name" value="Diguanylate cyclase domain protein"/>
    <property type="match status" value="1"/>
</dbReference>
<keyword evidence="9" id="KW-0902">Two-component regulatory system</keyword>